<dbReference type="PANTHER" id="PTHR33063">
    <property type="entry name" value="OS02G0583500 PROTEIN"/>
    <property type="match status" value="1"/>
</dbReference>
<gene>
    <name evidence="3" type="ORF">NCGR_LOCUS41407</name>
</gene>
<dbReference type="Proteomes" id="UP000604825">
    <property type="component" value="Unassembled WGS sequence"/>
</dbReference>
<reference evidence="3" key="1">
    <citation type="submission" date="2020-10" db="EMBL/GenBank/DDBJ databases">
        <authorList>
            <person name="Han B."/>
            <person name="Lu T."/>
            <person name="Zhao Q."/>
            <person name="Huang X."/>
            <person name="Zhao Y."/>
        </authorList>
    </citation>
    <scope>NUCLEOTIDE SEQUENCE</scope>
</reference>
<dbReference type="Pfam" id="PF03004">
    <property type="entry name" value="Transposase_24"/>
    <property type="match status" value="1"/>
</dbReference>
<feature type="compositionally biased region" description="Polar residues" evidence="2">
    <location>
        <begin position="277"/>
        <end position="288"/>
    </location>
</feature>
<accession>A0A811QP62</accession>
<dbReference type="EMBL" id="CAJGYO010000010">
    <property type="protein sequence ID" value="CAD6257924.1"/>
    <property type="molecule type" value="Genomic_DNA"/>
</dbReference>
<dbReference type="PANTHER" id="PTHR33063:SF16">
    <property type="entry name" value="OS02G0241300 PROTEIN"/>
    <property type="match status" value="1"/>
</dbReference>
<organism evidence="3 4">
    <name type="scientific">Miscanthus lutarioriparius</name>
    <dbReference type="NCBI Taxonomy" id="422564"/>
    <lineage>
        <taxon>Eukaryota</taxon>
        <taxon>Viridiplantae</taxon>
        <taxon>Streptophyta</taxon>
        <taxon>Embryophyta</taxon>
        <taxon>Tracheophyta</taxon>
        <taxon>Spermatophyta</taxon>
        <taxon>Magnoliopsida</taxon>
        <taxon>Liliopsida</taxon>
        <taxon>Poales</taxon>
        <taxon>Poaceae</taxon>
        <taxon>PACMAD clade</taxon>
        <taxon>Panicoideae</taxon>
        <taxon>Andropogonodae</taxon>
        <taxon>Andropogoneae</taxon>
        <taxon>Saccharinae</taxon>
        <taxon>Miscanthus</taxon>
    </lineage>
</organism>
<feature type="region of interest" description="Disordered" evidence="2">
    <location>
        <begin position="269"/>
        <end position="288"/>
    </location>
</feature>
<dbReference type="OrthoDB" id="686340at2759"/>
<evidence type="ECO:0000256" key="2">
    <source>
        <dbReference type="SAM" id="MobiDB-lite"/>
    </source>
</evidence>
<evidence type="ECO:0000256" key="1">
    <source>
        <dbReference type="SAM" id="Coils"/>
    </source>
</evidence>
<evidence type="ECO:0000313" key="3">
    <source>
        <dbReference type="EMBL" id="CAD6257924.1"/>
    </source>
</evidence>
<dbReference type="AlphaFoldDB" id="A0A811QP62"/>
<keyword evidence="4" id="KW-1185">Reference proteome</keyword>
<feature type="coiled-coil region" evidence="1">
    <location>
        <begin position="293"/>
        <end position="352"/>
    </location>
</feature>
<comment type="caution">
    <text evidence="3">The sequence shown here is derived from an EMBL/GenBank/DDBJ whole genome shotgun (WGS) entry which is preliminary data.</text>
</comment>
<dbReference type="InterPro" id="IPR004252">
    <property type="entry name" value="Probable_transposase_24"/>
</dbReference>
<sequence>MGHGLEKMLNRGKKLAIQVAEGKKRHDVPLQAVKLASETGVALRDNMPIYTSWKLYDNDAGKEEVKKVLDKVAVRQLFHSSKYSLALLYSHVKKLLDVDVKNEAPSKAACTDIIKRGVRQTRYHLKKKYFDESLTEEQLLAKQPPPKMKKEEWTKLVEYWCDPKNQEKCAKNKVNRAQVQLHQRTGARSYIAHRYSLRTKYNNMEPDAVDFFGECMSSPQNGCTPLANEIYEQMVAEKEREPEEGEEQNSPSKIVADCLSQISRSSTFLPNIGVPRPSNTGRSTSTAAQARLQAQFEETLQAKREKAARKQEELQAQLHAQQAALEENQSLLRQTQEEVKGMHTKLEETNALLRAVLKL</sequence>
<evidence type="ECO:0000313" key="4">
    <source>
        <dbReference type="Proteomes" id="UP000604825"/>
    </source>
</evidence>
<proteinExistence type="predicted"/>
<keyword evidence="1" id="KW-0175">Coiled coil</keyword>
<protein>
    <submittedName>
        <fullName evidence="3">Uncharacterized protein</fullName>
    </submittedName>
</protein>
<name>A0A811QP62_9POAL</name>